<dbReference type="CDD" id="cd01890">
    <property type="entry name" value="LepA"/>
    <property type="match status" value="1"/>
</dbReference>
<evidence type="ECO:0000256" key="6">
    <source>
        <dbReference type="ARBA" id="ARBA00023128"/>
    </source>
</evidence>
<dbReference type="CDD" id="cd16260">
    <property type="entry name" value="EF4_III"/>
    <property type="match status" value="1"/>
</dbReference>
<dbReference type="Gene3D" id="3.40.50.300">
    <property type="entry name" value="P-loop containing nucleotide triphosphate hydrolases"/>
    <property type="match status" value="1"/>
</dbReference>
<dbReference type="AlphaFoldDB" id="A0A0F7SUZ2"/>
<feature type="binding site" evidence="9">
    <location>
        <begin position="112"/>
        <end position="119"/>
    </location>
    <ligand>
        <name>GTP</name>
        <dbReference type="ChEBI" id="CHEBI:37565"/>
    </ligand>
</feature>
<evidence type="ECO:0000256" key="8">
    <source>
        <dbReference type="ARBA" id="ARBA00023136"/>
    </source>
</evidence>
<dbReference type="PROSITE" id="PS51722">
    <property type="entry name" value="G_TR_2"/>
    <property type="match status" value="1"/>
</dbReference>
<evidence type="ECO:0000256" key="1">
    <source>
        <dbReference type="ARBA" id="ARBA00005454"/>
    </source>
</evidence>
<dbReference type="GO" id="GO:0045727">
    <property type="term" value="P:positive regulation of translation"/>
    <property type="evidence" value="ECO:0007669"/>
    <property type="project" value="UniProtKB-UniRule"/>
</dbReference>
<dbReference type="GO" id="GO:0005759">
    <property type="term" value="C:mitochondrial matrix"/>
    <property type="evidence" value="ECO:0007669"/>
    <property type="project" value="UniProtKB-UniRule"/>
</dbReference>
<dbReference type="HAMAP" id="MF_00071">
    <property type="entry name" value="LepA"/>
    <property type="match status" value="1"/>
</dbReference>
<dbReference type="CDD" id="cd03709">
    <property type="entry name" value="lepA_C"/>
    <property type="match status" value="1"/>
</dbReference>
<comment type="function">
    <text evidence="9">Promotes mitochondrial protein synthesis. May act as a fidelity factor of the translation reaction, by catalyzing a one-codon backward translocation of tRNAs on improperly translocated ribosomes. Binds to mitochondrial ribosomes in a GTP-dependent manner.</text>
</comment>
<keyword evidence="8 9" id="KW-0472">Membrane</keyword>
<dbReference type="FunFam" id="3.40.50.300:FF:000078">
    <property type="entry name" value="Elongation factor 4"/>
    <property type="match status" value="1"/>
</dbReference>
<dbReference type="InterPro" id="IPR005225">
    <property type="entry name" value="Small_GTP-bd"/>
</dbReference>
<comment type="subcellular location">
    <subcellularLocation>
        <location evidence="9">Mitochondrion inner membrane</location>
        <topology evidence="9">Peripheral membrane protein</topology>
        <orientation evidence="9">Matrix side</orientation>
    </subcellularLocation>
</comment>
<dbReference type="PROSITE" id="PS00301">
    <property type="entry name" value="G_TR_1"/>
    <property type="match status" value="1"/>
</dbReference>
<dbReference type="NCBIfam" id="TIGR00231">
    <property type="entry name" value="small_GTP"/>
    <property type="match status" value="1"/>
</dbReference>
<dbReference type="FunFam" id="3.30.70.2570:FF:000001">
    <property type="entry name" value="Translation factor GUF1, mitochondrial"/>
    <property type="match status" value="1"/>
</dbReference>
<comment type="similarity">
    <text evidence="9">Belongs to the GTP-binding elongation factor family. LepA subfamily.</text>
</comment>
<feature type="binding site" evidence="9">
    <location>
        <begin position="233"/>
        <end position="236"/>
    </location>
    <ligand>
        <name>GTP</name>
        <dbReference type="ChEBI" id="CHEBI:37565"/>
    </ligand>
</feature>
<dbReference type="GO" id="GO:0097177">
    <property type="term" value="F:mitochondrial ribosome binding"/>
    <property type="evidence" value="ECO:0007669"/>
    <property type="project" value="TreeGrafter"/>
</dbReference>
<keyword evidence="5 9" id="KW-0648">Protein biosynthesis</keyword>
<accession>A0A0F7SUZ2</accession>
<proteinExistence type="inferred from homology"/>
<dbReference type="PRINTS" id="PR00315">
    <property type="entry name" value="ELONGATNFCT"/>
</dbReference>
<dbReference type="Gene3D" id="3.30.70.2570">
    <property type="entry name" value="Elongation factor 4, C-terminal domain"/>
    <property type="match status" value="1"/>
</dbReference>
<dbReference type="InterPro" id="IPR013842">
    <property type="entry name" value="LepA_CTD"/>
</dbReference>
<dbReference type="Pfam" id="PF00009">
    <property type="entry name" value="GTP_EFTU"/>
    <property type="match status" value="1"/>
</dbReference>
<dbReference type="InterPro" id="IPR027417">
    <property type="entry name" value="P-loop_NTPase"/>
</dbReference>
<keyword evidence="7 9" id="KW-0342">GTP-binding</keyword>
<evidence type="ECO:0000256" key="2">
    <source>
        <dbReference type="ARBA" id="ARBA00022741"/>
    </source>
</evidence>
<dbReference type="Gene3D" id="2.40.30.10">
    <property type="entry name" value="Translation factors"/>
    <property type="match status" value="1"/>
</dbReference>
<dbReference type="SUPFAM" id="SSF54980">
    <property type="entry name" value="EF-G C-terminal domain-like"/>
    <property type="match status" value="2"/>
</dbReference>
<evidence type="ECO:0000256" key="9">
    <source>
        <dbReference type="HAMAP-Rule" id="MF_03137"/>
    </source>
</evidence>
<dbReference type="GO" id="GO:0006412">
    <property type="term" value="P:translation"/>
    <property type="evidence" value="ECO:0007669"/>
    <property type="project" value="UniProtKB-KW"/>
</dbReference>
<dbReference type="Gene3D" id="3.30.70.870">
    <property type="entry name" value="Elongation Factor G (Translational Gtpase), domain 3"/>
    <property type="match status" value="1"/>
</dbReference>
<protein>
    <submittedName>
        <fullName evidence="11">Gtp-binding protein lepa</fullName>
    </submittedName>
</protein>
<dbReference type="Pfam" id="PF00679">
    <property type="entry name" value="EFG_C"/>
    <property type="match status" value="1"/>
</dbReference>
<evidence type="ECO:0000256" key="5">
    <source>
        <dbReference type="ARBA" id="ARBA00022917"/>
    </source>
</evidence>
<comment type="catalytic activity">
    <reaction evidence="9">
        <text>GTP + H2O = GDP + phosphate + H(+)</text>
        <dbReference type="Rhea" id="RHEA:19669"/>
        <dbReference type="ChEBI" id="CHEBI:15377"/>
        <dbReference type="ChEBI" id="CHEBI:15378"/>
        <dbReference type="ChEBI" id="CHEBI:37565"/>
        <dbReference type="ChEBI" id="CHEBI:43474"/>
        <dbReference type="ChEBI" id="CHEBI:58189"/>
        <dbReference type="EC" id="3.6.5.n1"/>
    </reaction>
</comment>
<dbReference type="Pfam" id="PF03144">
    <property type="entry name" value="GTP_EFTU_D2"/>
    <property type="match status" value="1"/>
</dbReference>
<comment type="similarity">
    <text evidence="1">Belongs to the TRAFAC class translation factor GTPase superfamily. Classic translation factor GTPase family. LepA subfamily.</text>
</comment>
<dbReference type="FunFam" id="3.30.70.870:FF:000004">
    <property type="entry name" value="Translation factor GUF1, mitochondrial"/>
    <property type="match status" value="1"/>
</dbReference>
<evidence type="ECO:0000313" key="11">
    <source>
        <dbReference type="EMBL" id="CED85336.1"/>
    </source>
</evidence>
<dbReference type="SUPFAM" id="SSF50447">
    <property type="entry name" value="Translation proteins"/>
    <property type="match status" value="1"/>
</dbReference>
<name>A0A0F7SUZ2_PHARH</name>
<evidence type="ECO:0000256" key="3">
    <source>
        <dbReference type="ARBA" id="ARBA00022792"/>
    </source>
</evidence>
<dbReference type="PANTHER" id="PTHR43512">
    <property type="entry name" value="TRANSLATION FACTOR GUF1-RELATED"/>
    <property type="match status" value="1"/>
</dbReference>
<dbReference type="InterPro" id="IPR004161">
    <property type="entry name" value="EFTu-like_2"/>
</dbReference>
<feature type="domain" description="Tr-type G" evidence="10">
    <location>
        <begin position="103"/>
        <end position="286"/>
    </location>
</feature>
<dbReference type="InterPro" id="IPR000640">
    <property type="entry name" value="EFG_V-like"/>
</dbReference>
<reference evidence="11" key="1">
    <citation type="submission" date="2014-08" db="EMBL/GenBank/DDBJ databases">
        <authorList>
            <person name="Sharma Rahul"/>
            <person name="Thines Marco"/>
        </authorList>
    </citation>
    <scope>NUCLEOTIDE SEQUENCE</scope>
</reference>
<dbReference type="CDD" id="cd03699">
    <property type="entry name" value="EF4_II"/>
    <property type="match status" value="1"/>
</dbReference>
<organism evidence="11">
    <name type="scientific">Phaffia rhodozyma</name>
    <name type="common">Yeast</name>
    <name type="synonym">Xanthophyllomyces dendrorhous</name>
    <dbReference type="NCBI Taxonomy" id="264483"/>
    <lineage>
        <taxon>Eukaryota</taxon>
        <taxon>Fungi</taxon>
        <taxon>Dikarya</taxon>
        <taxon>Basidiomycota</taxon>
        <taxon>Agaricomycotina</taxon>
        <taxon>Tremellomycetes</taxon>
        <taxon>Cystofilobasidiales</taxon>
        <taxon>Mrakiaceae</taxon>
        <taxon>Phaffia</taxon>
    </lineage>
</organism>
<dbReference type="FunFam" id="2.40.30.10:FF:000015">
    <property type="entry name" value="Translation factor GUF1, mitochondrial"/>
    <property type="match status" value="1"/>
</dbReference>
<evidence type="ECO:0000256" key="4">
    <source>
        <dbReference type="ARBA" id="ARBA00022801"/>
    </source>
</evidence>
<evidence type="ECO:0000259" key="10">
    <source>
        <dbReference type="PROSITE" id="PS51722"/>
    </source>
</evidence>
<dbReference type="PANTHER" id="PTHR43512:SF7">
    <property type="entry name" value="TRANSLATION FACTOR GUF1, MITOCHONDRIAL"/>
    <property type="match status" value="1"/>
</dbReference>
<dbReference type="SUPFAM" id="SSF52540">
    <property type="entry name" value="P-loop containing nucleoside triphosphate hydrolases"/>
    <property type="match status" value="1"/>
</dbReference>
<dbReference type="GO" id="GO:0005743">
    <property type="term" value="C:mitochondrial inner membrane"/>
    <property type="evidence" value="ECO:0007669"/>
    <property type="project" value="UniProtKB-SubCell"/>
</dbReference>
<dbReference type="InterPro" id="IPR009000">
    <property type="entry name" value="Transl_B-barrel_sf"/>
</dbReference>
<dbReference type="GO" id="GO:0005525">
    <property type="term" value="F:GTP binding"/>
    <property type="evidence" value="ECO:0007669"/>
    <property type="project" value="UniProtKB-UniRule"/>
</dbReference>
<feature type="binding site" evidence="9">
    <location>
        <begin position="179"/>
        <end position="183"/>
    </location>
    <ligand>
        <name>GTP</name>
        <dbReference type="ChEBI" id="CHEBI:37565"/>
    </ligand>
</feature>
<dbReference type="Pfam" id="PF06421">
    <property type="entry name" value="LepA_C"/>
    <property type="match status" value="1"/>
</dbReference>
<dbReference type="InterPro" id="IPR006297">
    <property type="entry name" value="EF-4"/>
</dbReference>
<dbReference type="InterPro" id="IPR000795">
    <property type="entry name" value="T_Tr_GTP-bd_dom"/>
</dbReference>
<dbReference type="EMBL" id="LN483332">
    <property type="protein sequence ID" value="CED85336.1"/>
    <property type="molecule type" value="Genomic_DNA"/>
</dbReference>
<keyword evidence="3 9" id="KW-0999">Mitochondrion inner membrane</keyword>
<keyword evidence="6 9" id="KW-0496">Mitochondrion</keyword>
<sequence>MASSQAMIPNMLRSKGFPISVQSIRVTKSLGIRTQSSSFHTSLLARPFLAQSPSTIYSSRRLLVGSSTCSIYLSGKRSLTSSSTRSYPPKTSVAIDMAGFPPEMIRNFSVIAHIDHGKSTLSDRLLELTGTIKVGEPGGNQQVLDKLKVERERGITVKAQTVSMIHEYKGKKYLLNLIDTPGHVDFSYEVSRSLAACEGALLLVDCTQGVQAQTISVHGIAFDNDLEMIPVINKVDLAHASPTETINQIHSLFGLEPSSVLPISAKTGKGVQDVLTAIIERIPPPVGKVEESKFRGLVIDSEYDRFRGVVSLVAVKEGTIKKGDKIESAHSGKKYEVLDIGILHPEEERTNFLTAGQVGYIVCNMKAASEATVGDTFHIAGESVEALPGFKPTKAMVFAGIYPIDSNDFYKLEESVHRLMLSDRSVTIERESSQALGVGLRLGCLGTLHMDVFRQRLEDEYNSDVIITAPSVPYKITYVDGKTVIISNPNDFPDVVNHSSKIQEVAEPMINATILVPEDYIGPMMELCVSHRGVQTQYSYLDAPSISSSSSSSSTLTNEQVLQAQAAASAPAPGKSVSGSRAILKYKIPMAEMVQGFFDELKSLSSGFASLDYEDAGWEPSDVCKMNLHINGKPIDALSMIIHRGSAISIGREWTSKLRTVLPRQQYDMSIQSVIGTKIISSEKVTAMRKDVTAGLYGGHFERKLKHLNKQKEGKKRLKKYAGNIELPQEAFFSILSSNGGKKR</sequence>
<evidence type="ECO:0000256" key="7">
    <source>
        <dbReference type="ARBA" id="ARBA00023134"/>
    </source>
</evidence>
<dbReference type="InterPro" id="IPR035654">
    <property type="entry name" value="LepA_IV"/>
</dbReference>
<dbReference type="InterPro" id="IPR038363">
    <property type="entry name" value="LepA_C_sf"/>
</dbReference>
<dbReference type="InterPro" id="IPR031157">
    <property type="entry name" value="G_TR_CS"/>
</dbReference>
<keyword evidence="4 9" id="KW-0378">Hydrolase</keyword>
<dbReference type="InterPro" id="IPR035647">
    <property type="entry name" value="EFG_III/V"/>
</dbReference>
<dbReference type="GO" id="GO:0003924">
    <property type="term" value="F:GTPase activity"/>
    <property type="evidence" value="ECO:0007669"/>
    <property type="project" value="UniProtKB-UniRule"/>
</dbReference>
<dbReference type="NCBIfam" id="TIGR01393">
    <property type="entry name" value="lepA"/>
    <property type="match status" value="1"/>
</dbReference>
<dbReference type="Gene3D" id="3.30.70.240">
    <property type="match status" value="1"/>
</dbReference>
<keyword evidence="2 9" id="KW-0547">Nucleotide-binding</keyword>